<dbReference type="PANTHER" id="PTHR43852">
    <property type="entry name" value="NUCLEOTIDYLTRANSFERASE"/>
    <property type="match status" value="1"/>
</dbReference>
<evidence type="ECO:0000313" key="2">
    <source>
        <dbReference type="EMBL" id="OQD45332.1"/>
    </source>
</evidence>
<dbReference type="InterPro" id="IPR041633">
    <property type="entry name" value="Polbeta"/>
</dbReference>
<dbReference type="NCBIfam" id="NF047752">
    <property type="entry name" value="MntA_antitoxin"/>
    <property type="match status" value="1"/>
</dbReference>
<dbReference type="EMBL" id="MJUW02000097">
    <property type="protein sequence ID" value="OQD45332.1"/>
    <property type="molecule type" value="Genomic_DNA"/>
</dbReference>
<dbReference type="InterPro" id="IPR052930">
    <property type="entry name" value="TA_antitoxin_MntA"/>
</dbReference>
<comment type="caution">
    <text evidence="2">The sequence shown here is derived from an EMBL/GenBank/DDBJ whole genome shotgun (WGS) entry which is preliminary data.</text>
</comment>
<sequence length="153" mass="17730">MWECVTYTPRYASMTNLKARRSIEEIREGLSPLFYDEGLRLVLLFGSAVSGKIHNKNDIDLAVLFDKPVDILALTNRVVRFLHTDQVDVVDLKRTSPLLRYVSVRHGKLLYERESGMFHEFYSLAFRRYVDTKKLRDAQAQSIQQFLLSGGLM</sequence>
<name>A0A1V6LYT3_9BACT</name>
<evidence type="ECO:0000259" key="1">
    <source>
        <dbReference type="Pfam" id="PF18765"/>
    </source>
</evidence>
<gene>
    <name evidence="2" type="ORF">BIY37_08995</name>
</gene>
<organism evidence="2 3">
    <name type="scientific">Candidatus Brocadia sapporoensis</name>
    <dbReference type="NCBI Taxonomy" id="392547"/>
    <lineage>
        <taxon>Bacteria</taxon>
        <taxon>Pseudomonadati</taxon>
        <taxon>Planctomycetota</taxon>
        <taxon>Candidatus Brocadiia</taxon>
        <taxon>Candidatus Brocadiales</taxon>
        <taxon>Candidatus Brocadiaceae</taxon>
        <taxon>Candidatus Brocadia</taxon>
    </lineage>
</organism>
<dbReference type="InterPro" id="IPR043519">
    <property type="entry name" value="NT_sf"/>
</dbReference>
<dbReference type="Pfam" id="PF18765">
    <property type="entry name" value="Polbeta"/>
    <property type="match status" value="1"/>
</dbReference>
<keyword evidence="3" id="KW-1185">Reference proteome</keyword>
<evidence type="ECO:0000313" key="3">
    <source>
        <dbReference type="Proteomes" id="UP000242219"/>
    </source>
</evidence>
<protein>
    <recommendedName>
        <fullName evidence="1">Polymerase beta nucleotidyltransferase domain-containing protein</fullName>
    </recommendedName>
</protein>
<dbReference type="PANTHER" id="PTHR43852:SF3">
    <property type="entry name" value="NUCLEOTIDYLTRANSFERASE"/>
    <property type="match status" value="1"/>
</dbReference>
<dbReference type="Gene3D" id="3.30.460.10">
    <property type="entry name" value="Beta Polymerase, domain 2"/>
    <property type="match status" value="1"/>
</dbReference>
<dbReference type="CDD" id="cd05403">
    <property type="entry name" value="NT_KNTase_like"/>
    <property type="match status" value="1"/>
</dbReference>
<dbReference type="Proteomes" id="UP000242219">
    <property type="component" value="Unassembled WGS sequence"/>
</dbReference>
<dbReference type="AlphaFoldDB" id="A0A1V6LYT3"/>
<proteinExistence type="predicted"/>
<accession>A0A1V6LYT3</accession>
<feature type="domain" description="Polymerase beta nucleotidyltransferase" evidence="1">
    <location>
        <begin position="38"/>
        <end position="114"/>
    </location>
</feature>
<dbReference type="SUPFAM" id="SSF81301">
    <property type="entry name" value="Nucleotidyltransferase"/>
    <property type="match status" value="1"/>
</dbReference>
<reference evidence="2 3" key="1">
    <citation type="journal article" date="2016" name="Genome Announc.">
        <title>Draft Genome Sequence of the Anaerobic Ammonium-Oxidizing Bacterium 'Candidatus Brocadia sp. 40'.</title>
        <authorList>
            <person name="Ali M."/>
            <person name="Haroon M.F."/>
            <person name="Narita Y."/>
            <person name="Zhang L."/>
            <person name="Rangel Shaw D."/>
            <person name="Okabe S."/>
            <person name="Saikaly P.E."/>
        </authorList>
    </citation>
    <scope>NUCLEOTIDE SEQUENCE [LARGE SCALE GENOMIC DNA]</scope>
    <source>
        <strain evidence="2 3">40</strain>
    </source>
</reference>